<evidence type="ECO:0000313" key="2">
    <source>
        <dbReference type="Proteomes" id="UP000324222"/>
    </source>
</evidence>
<dbReference type="EMBL" id="VSRR010000025">
    <property type="protein sequence ID" value="MPC08333.1"/>
    <property type="molecule type" value="Genomic_DNA"/>
</dbReference>
<dbReference type="Proteomes" id="UP000324222">
    <property type="component" value="Unassembled WGS sequence"/>
</dbReference>
<proteinExistence type="predicted"/>
<comment type="caution">
    <text evidence="1">The sequence shown here is derived from an EMBL/GenBank/DDBJ whole genome shotgun (WGS) entry which is preliminary data.</text>
</comment>
<organism evidence="1 2">
    <name type="scientific">Portunus trituberculatus</name>
    <name type="common">Swimming crab</name>
    <name type="synonym">Neptunus trituberculatus</name>
    <dbReference type="NCBI Taxonomy" id="210409"/>
    <lineage>
        <taxon>Eukaryota</taxon>
        <taxon>Metazoa</taxon>
        <taxon>Ecdysozoa</taxon>
        <taxon>Arthropoda</taxon>
        <taxon>Crustacea</taxon>
        <taxon>Multicrustacea</taxon>
        <taxon>Malacostraca</taxon>
        <taxon>Eumalacostraca</taxon>
        <taxon>Eucarida</taxon>
        <taxon>Decapoda</taxon>
        <taxon>Pleocyemata</taxon>
        <taxon>Brachyura</taxon>
        <taxon>Eubrachyura</taxon>
        <taxon>Portunoidea</taxon>
        <taxon>Portunidae</taxon>
        <taxon>Portuninae</taxon>
        <taxon>Portunus</taxon>
    </lineage>
</organism>
<gene>
    <name evidence="1" type="ORF">E2C01_000915</name>
</gene>
<keyword evidence="2" id="KW-1185">Reference proteome</keyword>
<dbReference type="AlphaFoldDB" id="A0A5B7CL74"/>
<name>A0A5B7CL74_PORTR</name>
<accession>A0A5B7CL74</accession>
<evidence type="ECO:0000313" key="1">
    <source>
        <dbReference type="EMBL" id="MPC08333.1"/>
    </source>
</evidence>
<protein>
    <submittedName>
        <fullName evidence="1">Uncharacterized protein</fullName>
    </submittedName>
</protein>
<sequence>MGSVIPWAHRGQPIKVSESNAIQTTASHNNYFDARLVTTTTTTTTTTIATAAAAALRHLAHAART</sequence>
<reference evidence="1 2" key="1">
    <citation type="submission" date="2019-05" db="EMBL/GenBank/DDBJ databases">
        <title>Another draft genome of Portunus trituberculatus and its Hox gene families provides insights of decapod evolution.</title>
        <authorList>
            <person name="Jeong J.-H."/>
            <person name="Song I."/>
            <person name="Kim S."/>
            <person name="Choi T."/>
            <person name="Kim D."/>
            <person name="Ryu S."/>
            <person name="Kim W."/>
        </authorList>
    </citation>
    <scope>NUCLEOTIDE SEQUENCE [LARGE SCALE GENOMIC DNA]</scope>
    <source>
        <tissue evidence="1">Muscle</tissue>
    </source>
</reference>